<evidence type="ECO:0000313" key="3">
    <source>
        <dbReference type="Proteomes" id="UP001172673"/>
    </source>
</evidence>
<dbReference type="Proteomes" id="UP001172673">
    <property type="component" value="Unassembled WGS sequence"/>
</dbReference>
<dbReference type="AlphaFoldDB" id="A0AA38XEU6"/>
<dbReference type="EMBL" id="JAPDRK010000005">
    <property type="protein sequence ID" value="KAJ9612072.1"/>
    <property type="molecule type" value="Genomic_DNA"/>
</dbReference>
<feature type="region of interest" description="Disordered" evidence="1">
    <location>
        <begin position="56"/>
        <end position="75"/>
    </location>
</feature>
<feature type="region of interest" description="Disordered" evidence="1">
    <location>
        <begin position="19"/>
        <end position="44"/>
    </location>
</feature>
<reference evidence="2" key="1">
    <citation type="submission" date="2022-10" db="EMBL/GenBank/DDBJ databases">
        <title>Culturing micro-colonial fungi from biological soil crusts in the Mojave desert and describing Neophaeococcomyces mojavensis, and introducing the new genera and species Taxawa tesnikishii.</title>
        <authorList>
            <person name="Kurbessoian T."/>
            <person name="Stajich J.E."/>
        </authorList>
    </citation>
    <scope>NUCLEOTIDE SEQUENCE</scope>
    <source>
        <strain evidence="2">TK_41</strain>
    </source>
</reference>
<sequence length="161" mass="17383">MPSSQASMKSFLQKAVFRPSAQATTNAAEEELQDDHETETTLPFDFVPETDAVVTDDQGLGAGYPPSALIQNRPDGIVNPTLMSLDKNHHKRRALELGGINYAALGQDFHLYPSQTSLDGWSEVQSAANIAKPAAQDASITTMPETWTAATSSESQSYNLI</sequence>
<gene>
    <name evidence="2" type="ORF">H2200_003667</name>
</gene>
<accession>A0AA38XEU6</accession>
<evidence type="ECO:0000313" key="2">
    <source>
        <dbReference type="EMBL" id="KAJ9612072.1"/>
    </source>
</evidence>
<name>A0AA38XEU6_9EURO</name>
<evidence type="ECO:0000256" key="1">
    <source>
        <dbReference type="SAM" id="MobiDB-lite"/>
    </source>
</evidence>
<organism evidence="2 3">
    <name type="scientific">Cladophialophora chaetospira</name>
    <dbReference type="NCBI Taxonomy" id="386627"/>
    <lineage>
        <taxon>Eukaryota</taxon>
        <taxon>Fungi</taxon>
        <taxon>Dikarya</taxon>
        <taxon>Ascomycota</taxon>
        <taxon>Pezizomycotina</taxon>
        <taxon>Eurotiomycetes</taxon>
        <taxon>Chaetothyriomycetidae</taxon>
        <taxon>Chaetothyriales</taxon>
        <taxon>Herpotrichiellaceae</taxon>
        <taxon>Cladophialophora</taxon>
    </lineage>
</organism>
<feature type="compositionally biased region" description="Acidic residues" evidence="1">
    <location>
        <begin position="28"/>
        <end position="37"/>
    </location>
</feature>
<comment type="caution">
    <text evidence="2">The sequence shown here is derived from an EMBL/GenBank/DDBJ whole genome shotgun (WGS) entry which is preliminary data.</text>
</comment>
<keyword evidence="3" id="KW-1185">Reference proteome</keyword>
<protein>
    <submittedName>
        <fullName evidence="2">Uncharacterized protein</fullName>
    </submittedName>
</protein>
<proteinExistence type="predicted"/>